<sequence length="317" mass="35921">MRFSIIIPVYNRPVEVQLLLDSLCRQTFLDFEVVLVEDGSADTAEPVVEAFREKLHLQYHYQSNSGQGFARNKGMELAQGEYFVFFDSDCIIPPQYLEVLEQAIRKRNLQAHGGPDDADAGFNDWQKAMNFSMTSFLTTGGIRGKMKDPAKYQARGYNMGFSRTVYEQLGGFAHPNMAEDIEISLRIKKAGFRLELVSEAFVYHQRKNDFRSFLRQSFQFGRNRVFIRHFHPEAVKAVHLLPVLFLLGILALPVLAWLWPTGSRLLALAYAAWSLALLVNALGSPKVALLSLLTSYGQLLAYGLGVITEYSLPTKWK</sequence>
<organism evidence="3 4">
    <name type="scientific">Cyclobacterium plantarum</name>
    <dbReference type="NCBI Taxonomy" id="2716263"/>
    <lineage>
        <taxon>Bacteria</taxon>
        <taxon>Pseudomonadati</taxon>
        <taxon>Bacteroidota</taxon>
        <taxon>Cytophagia</taxon>
        <taxon>Cytophagales</taxon>
        <taxon>Cyclobacteriaceae</taxon>
        <taxon>Cyclobacterium</taxon>
    </lineage>
</organism>
<dbReference type="Pfam" id="PF00535">
    <property type="entry name" value="Glycos_transf_2"/>
    <property type="match status" value="1"/>
</dbReference>
<accession>A0ABX0HCG3</accession>
<comment type="caution">
    <text evidence="3">The sequence shown here is derived from an EMBL/GenBank/DDBJ whole genome shotgun (WGS) entry which is preliminary data.</text>
</comment>
<dbReference type="Gene3D" id="3.90.550.10">
    <property type="entry name" value="Spore Coat Polysaccharide Biosynthesis Protein SpsA, Chain A"/>
    <property type="match status" value="1"/>
</dbReference>
<dbReference type="InterPro" id="IPR050834">
    <property type="entry name" value="Glycosyltransf_2"/>
</dbReference>
<keyword evidence="1" id="KW-0812">Transmembrane</keyword>
<keyword evidence="1" id="KW-1133">Transmembrane helix</keyword>
<proteinExistence type="predicted"/>
<name>A0ABX0HCG3_9BACT</name>
<keyword evidence="4" id="KW-1185">Reference proteome</keyword>
<evidence type="ECO:0000259" key="2">
    <source>
        <dbReference type="Pfam" id="PF00535"/>
    </source>
</evidence>
<dbReference type="InterPro" id="IPR001173">
    <property type="entry name" value="Glyco_trans_2-like"/>
</dbReference>
<dbReference type="SUPFAM" id="SSF53448">
    <property type="entry name" value="Nucleotide-diphospho-sugar transferases"/>
    <property type="match status" value="1"/>
</dbReference>
<feature type="transmembrane region" description="Helical" evidence="1">
    <location>
        <begin position="265"/>
        <end position="282"/>
    </location>
</feature>
<dbReference type="EMBL" id="JAANYN010000012">
    <property type="protein sequence ID" value="NHE59352.1"/>
    <property type="molecule type" value="Genomic_DNA"/>
</dbReference>
<evidence type="ECO:0000256" key="1">
    <source>
        <dbReference type="SAM" id="Phobius"/>
    </source>
</evidence>
<protein>
    <submittedName>
        <fullName evidence="3">Glycosyltransferase</fullName>
    </submittedName>
</protein>
<dbReference type="InterPro" id="IPR029044">
    <property type="entry name" value="Nucleotide-diphossugar_trans"/>
</dbReference>
<dbReference type="PANTHER" id="PTHR43685">
    <property type="entry name" value="GLYCOSYLTRANSFERASE"/>
    <property type="match status" value="1"/>
</dbReference>
<gene>
    <name evidence="3" type="ORF">G9Q97_21280</name>
</gene>
<dbReference type="PANTHER" id="PTHR43685:SF3">
    <property type="entry name" value="SLR2126 PROTEIN"/>
    <property type="match status" value="1"/>
</dbReference>
<keyword evidence="1" id="KW-0472">Membrane</keyword>
<evidence type="ECO:0000313" key="4">
    <source>
        <dbReference type="Proteomes" id="UP000649799"/>
    </source>
</evidence>
<feature type="transmembrane region" description="Helical" evidence="1">
    <location>
        <begin position="289"/>
        <end position="307"/>
    </location>
</feature>
<feature type="transmembrane region" description="Helical" evidence="1">
    <location>
        <begin position="237"/>
        <end position="259"/>
    </location>
</feature>
<reference evidence="3 4" key="1">
    <citation type="submission" date="2020-03" db="EMBL/GenBank/DDBJ databases">
        <title>Cyclobacterium plantarum sp. nov., a marine bacterium isolated from a coastal-marine wetland.</title>
        <authorList>
            <person name="Sanchez-Porro C."/>
            <person name="Ventosa A."/>
            <person name="Amoozegar M."/>
        </authorList>
    </citation>
    <scope>NUCLEOTIDE SEQUENCE [LARGE SCALE GENOMIC DNA]</scope>
    <source>
        <strain evidence="3 4">GBPx2</strain>
    </source>
</reference>
<dbReference type="Proteomes" id="UP000649799">
    <property type="component" value="Unassembled WGS sequence"/>
</dbReference>
<feature type="domain" description="Glycosyltransferase 2-like" evidence="2">
    <location>
        <begin position="4"/>
        <end position="169"/>
    </location>
</feature>
<evidence type="ECO:0000313" key="3">
    <source>
        <dbReference type="EMBL" id="NHE59352.1"/>
    </source>
</evidence>
<dbReference type="RefSeq" id="WP_166150655.1">
    <property type="nucleotide sequence ID" value="NZ_JAANYN010000012.1"/>
</dbReference>